<keyword evidence="2 8" id="KW-0812">Transmembrane</keyword>
<feature type="transmembrane region" description="Helical" evidence="8">
    <location>
        <begin position="51"/>
        <end position="74"/>
    </location>
</feature>
<dbReference type="SUPFAM" id="SSF81321">
    <property type="entry name" value="Family A G protein-coupled receptor-like"/>
    <property type="match status" value="1"/>
</dbReference>
<evidence type="ECO:0000256" key="2">
    <source>
        <dbReference type="ARBA" id="ARBA00022692"/>
    </source>
</evidence>
<gene>
    <name evidence="10" type="ORF">VCS650_LOCUS34718</name>
</gene>
<evidence type="ECO:0000256" key="1">
    <source>
        <dbReference type="ARBA" id="ARBA00004141"/>
    </source>
</evidence>
<feature type="transmembrane region" description="Helical" evidence="8">
    <location>
        <begin position="295"/>
        <end position="319"/>
    </location>
</feature>
<feature type="transmembrane region" description="Helical" evidence="8">
    <location>
        <begin position="339"/>
        <end position="362"/>
    </location>
</feature>
<accession>A0A815IMV5</accession>
<evidence type="ECO:0000256" key="6">
    <source>
        <dbReference type="ARBA" id="ARBA00023170"/>
    </source>
</evidence>
<dbReference type="PANTHER" id="PTHR24243:SF233">
    <property type="entry name" value="THYROTROPIN-RELEASING HORMONE RECEPTOR"/>
    <property type="match status" value="1"/>
</dbReference>
<comment type="subcellular location">
    <subcellularLocation>
        <location evidence="1">Membrane</location>
        <topology evidence="1">Multi-pass membrane protein</topology>
    </subcellularLocation>
</comment>
<keyword evidence="5 8" id="KW-0472">Membrane</keyword>
<feature type="transmembrane region" description="Helical" evidence="8">
    <location>
        <begin position="220"/>
        <end position="242"/>
    </location>
</feature>
<reference evidence="10" key="1">
    <citation type="submission" date="2021-02" db="EMBL/GenBank/DDBJ databases">
        <authorList>
            <person name="Nowell W R."/>
        </authorList>
    </citation>
    <scope>NUCLEOTIDE SEQUENCE</scope>
</reference>
<name>A0A815IMV5_9BILA</name>
<keyword evidence="6" id="KW-0675">Receptor</keyword>
<evidence type="ECO:0000256" key="4">
    <source>
        <dbReference type="ARBA" id="ARBA00023040"/>
    </source>
</evidence>
<dbReference type="GO" id="GO:0005886">
    <property type="term" value="C:plasma membrane"/>
    <property type="evidence" value="ECO:0007669"/>
    <property type="project" value="TreeGrafter"/>
</dbReference>
<feature type="transmembrane region" description="Helical" evidence="8">
    <location>
        <begin position="94"/>
        <end position="116"/>
    </location>
</feature>
<evidence type="ECO:0000313" key="11">
    <source>
        <dbReference type="Proteomes" id="UP000663891"/>
    </source>
</evidence>
<evidence type="ECO:0000256" key="8">
    <source>
        <dbReference type="SAM" id="Phobius"/>
    </source>
</evidence>
<feature type="transmembrane region" description="Helical" evidence="8">
    <location>
        <begin position="262"/>
        <end position="283"/>
    </location>
</feature>
<dbReference type="PROSITE" id="PS50262">
    <property type="entry name" value="G_PROTEIN_RECEP_F1_2"/>
    <property type="match status" value="1"/>
</dbReference>
<feature type="transmembrane region" description="Helical" evidence="8">
    <location>
        <begin position="19"/>
        <end position="39"/>
    </location>
</feature>
<evidence type="ECO:0000259" key="9">
    <source>
        <dbReference type="PROSITE" id="PS50262"/>
    </source>
</evidence>
<feature type="transmembrane region" description="Helical" evidence="8">
    <location>
        <begin position="137"/>
        <end position="158"/>
    </location>
</feature>
<dbReference type="EMBL" id="CAJNON010000745">
    <property type="protein sequence ID" value="CAF1368386.1"/>
    <property type="molecule type" value="Genomic_DNA"/>
</dbReference>
<dbReference type="Proteomes" id="UP000663891">
    <property type="component" value="Unassembled WGS sequence"/>
</dbReference>
<dbReference type="Pfam" id="PF00001">
    <property type="entry name" value="7tm_1"/>
    <property type="match status" value="1"/>
</dbReference>
<evidence type="ECO:0000256" key="5">
    <source>
        <dbReference type="ARBA" id="ARBA00023136"/>
    </source>
</evidence>
<organism evidence="10 11">
    <name type="scientific">Adineta steineri</name>
    <dbReference type="NCBI Taxonomy" id="433720"/>
    <lineage>
        <taxon>Eukaryota</taxon>
        <taxon>Metazoa</taxon>
        <taxon>Spiralia</taxon>
        <taxon>Gnathifera</taxon>
        <taxon>Rotifera</taxon>
        <taxon>Eurotatoria</taxon>
        <taxon>Bdelloidea</taxon>
        <taxon>Adinetida</taxon>
        <taxon>Adinetidae</taxon>
        <taxon>Adineta</taxon>
    </lineage>
</organism>
<dbReference type="InterPro" id="IPR017452">
    <property type="entry name" value="GPCR_Rhodpsn_7TM"/>
</dbReference>
<evidence type="ECO:0000256" key="3">
    <source>
        <dbReference type="ARBA" id="ARBA00022989"/>
    </source>
</evidence>
<evidence type="ECO:0000256" key="7">
    <source>
        <dbReference type="ARBA" id="ARBA00023224"/>
    </source>
</evidence>
<dbReference type="OrthoDB" id="9990906at2759"/>
<proteinExistence type="predicted"/>
<keyword evidence="3 8" id="KW-1133">Transmembrane helix</keyword>
<comment type="caution">
    <text evidence="10">The sequence shown here is derived from an EMBL/GenBank/DDBJ whole genome shotgun (WGS) entry which is preliminary data.</text>
</comment>
<dbReference type="InterPro" id="IPR000276">
    <property type="entry name" value="GPCR_Rhodpsn"/>
</dbReference>
<keyword evidence="7" id="KW-0807">Transducer</keyword>
<sequence>MSSSVIIDLSFIQNQFTRYMSFVLLVSGTIGNILNCLIFTRSSLRTKSCSIYFLATSIANLVALYFSCLTRSLITFDIYTAPNQGFIYCKARTFLTYMPLSASSWFIVAACVDRYASSSTSVRIRSFSQVKVSQRTICGVFIILCFIWVQMFVCFNGNSEGTTCSPVSQFCNTFNTYSLLIFYGLLPPMCMFLFGWMTIQHVRHRPINRAINIKDRQLTVMLIVQVLLFQILSLPISIQRIYALITTNESKSVNRIQIENFILQFVNYAAFTNTTTSFYMFTLTSPLFRKELKSLLIVQVLLFQILSLPISIQRIYALITTNESKSVNRIQIENFILQFVNYAAFTNTTTSFYMFTLTSPLFRKELKSLLCFSNRQRVNIAPIQITQQRIQRNTIPSQRQQQAIKDA</sequence>
<protein>
    <recommendedName>
        <fullName evidence="9">G-protein coupled receptors family 1 profile domain-containing protein</fullName>
    </recommendedName>
</protein>
<dbReference type="PANTHER" id="PTHR24243">
    <property type="entry name" value="G-PROTEIN COUPLED RECEPTOR"/>
    <property type="match status" value="1"/>
</dbReference>
<feature type="domain" description="G-protein coupled receptors family 1 profile" evidence="9">
    <location>
        <begin position="31"/>
        <end position="281"/>
    </location>
</feature>
<dbReference type="AlphaFoldDB" id="A0A815IMV5"/>
<dbReference type="GO" id="GO:0004930">
    <property type="term" value="F:G protein-coupled receptor activity"/>
    <property type="evidence" value="ECO:0007669"/>
    <property type="project" value="UniProtKB-KW"/>
</dbReference>
<dbReference type="Gene3D" id="1.20.1070.10">
    <property type="entry name" value="Rhodopsin 7-helix transmembrane proteins"/>
    <property type="match status" value="2"/>
</dbReference>
<keyword evidence="4" id="KW-0297">G-protein coupled receptor</keyword>
<feature type="transmembrane region" description="Helical" evidence="8">
    <location>
        <begin position="178"/>
        <end position="199"/>
    </location>
</feature>
<evidence type="ECO:0000313" key="10">
    <source>
        <dbReference type="EMBL" id="CAF1368386.1"/>
    </source>
</evidence>